<feature type="non-terminal residue" evidence="11">
    <location>
        <position position="692"/>
    </location>
</feature>
<dbReference type="GO" id="GO:0038039">
    <property type="term" value="C:G protein-coupled receptor heterodimeric complex"/>
    <property type="evidence" value="ECO:0007669"/>
    <property type="project" value="TreeGrafter"/>
</dbReference>
<dbReference type="InterPro" id="IPR028082">
    <property type="entry name" value="Peripla_BP_I"/>
</dbReference>
<evidence type="ECO:0000313" key="12">
    <source>
        <dbReference type="Proteomes" id="UP000320333"/>
    </source>
</evidence>
<dbReference type="InterPro" id="IPR001828">
    <property type="entry name" value="ANF_lig-bd_rcpt"/>
</dbReference>
<dbReference type="PANTHER" id="PTHR10519">
    <property type="entry name" value="GABA-B RECEPTOR"/>
    <property type="match status" value="1"/>
</dbReference>
<evidence type="ECO:0000256" key="8">
    <source>
        <dbReference type="ARBA" id="ARBA00023224"/>
    </source>
</evidence>
<evidence type="ECO:0000256" key="2">
    <source>
        <dbReference type="ARBA" id="ARBA00022692"/>
    </source>
</evidence>
<sequence length="692" mass="76257">MKTNITLGFIGYYCGLKGLQFNNQSLVTSNTSSKYDPTQVSFYSAEGWLYFNDAIMQMAVDHVNASPDILGGVHVNVKRFSDCGNVYKPLGTSYRGEKGGYAAAVMAGAVVEEYRDVVGVAAYQFSTTAKGSAAVLSNQQIPICSSGSSSPRFSNKNNYLYFWRTMRGMGIGGHMVQLLHAWNVQRVAVISQARDDMGRLAGIEISDTLHANGIQVVVRMALLDTSDPTPYDYAATVLKNSNVRYFILSGQKSFNARAAYMLGKRGLTGDEYVWMGNNQPKPLGDPLKLYGPDFSTIIRGFIMFIQMPPNTTKPLFKSVYNQFNEAQGVSMSISDFNVYFTLQMSYDCVMMLLLGFDKAVKEQGVDLLARRGLSDRMNFTYFQDLGYDGLSATPNRLNAFGDLSTGYQAVMYGQNGTQIELGETDGEVTKFTFYEGVVPVFHEGGTVPPNDGSIVIPDRVYGLSSVYGIIILVASAFGIVLCLGSFYILIKYRRNEIIRASSVPESLLMTTGLLIGYATLLLFIDTQTAFKCNLVVIGYALSFCFVFTGFLSKNWITISIFVITAKSSHAEMWQRASRFRMLNLALILGEIGLLWAWLVQAGMAPVKLTVDGYSFQTCLPRANLSMFAGLYVYNGVLFAAVVPTIVMSSQVTHFRYNDSTQLVSAVVTLALLLICIVAIEDAQDFYTDFKVA</sequence>
<feature type="transmembrane region" description="Helical" evidence="9">
    <location>
        <begin position="584"/>
        <end position="604"/>
    </location>
</feature>
<dbReference type="PANTHER" id="PTHR10519:SF20">
    <property type="entry name" value="G-PROTEIN COUPLED RECEPTOR 156-RELATED"/>
    <property type="match status" value="1"/>
</dbReference>
<feature type="transmembrane region" description="Helical" evidence="9">
    <location>
        <begin position="536"/>
        <end position="563"/>
    </location>
</feature>
<evidence type="ECO:0000256" key="3">
    <source>
        <dbReference type="ARBA" id="ARBA00022989"/>
    </source>
</evidence>
<dbReference type="Pfam" id="PF01094">
    <property type="entry name" value="ANF_receptor"/>
    <property type="match status" value="1"/>
</dbReference>
<evidence type="ECO:0000256" key="9">
    <source>
        <dbReference type="SAM" id="Phobius"/>
    </source>
</evidence>
<keyword evidence="2 9" id="KW-0812">Transmembrane</keyword>
<dbReference type="Proteomes" id="UP000320333">
    <property type="component" value="Unassembled WGS sequence"/>
</dbReference>
<evidence type="ECO:0000256" key="5">
    <source>
        <dbReference type="ARBA" id="ARBA00023136"/>
    </source>
</evidence>
<feature type="domain" description="G-protein coupled receptors family 3 profile" evidence="10">
    <location>
        <begin position="467"/>
        <end position="679"/>
    </location>
</feature>
<keyword evidence="12" id="KW-1185">Reference proteome</keyword>
<comment type="caution">
    <text evidence="11">The sequence shown here is derived from an EMBL/GenBank/DDBJ whole genome shotgun (WGS) entry which is preliminary data.</text>
</comment>
<keyword evidence="4" id="KW-0297">G-protein coupled receptor</keyword>
<dbReference type="Pfam" id="PF00003">
    <property type="entry name" value="7tm_3"/>
    <property type="match status" value="1"/>
</dbReference>
<feature type="transmembrane region" description="Helical" evidence="9">
    <location>
        <begin position="502"/>
        <end position="524"/>
    </location>
</feature>
<dbReference type="GO" id="GO:0007214">
    <property type="term" value="P:gamma-aminobutyric acid signaling pathway"/>
    <property type="evidence" value="ECO:0007669"/>
    <property type="project" value="TreeGrafter"/>
</dbReference>
<feature type="transmembrane region" description="Helical" evidence="9">
    <location>
        <begin position="624"/>
        <end position="647"/>
    </location>
</feature>
<keyword evidence="8" id="KW-0807">Transducer</keyword>
<keyword evidence="5 9" id="KW-0472">Membrane</keyword>
<keyword evidence="3 9" id="KW-1133">Transmembrane helix</keyword>
<evidence type="ECO:0000256" key="1">
    <source>
        <dbReference type="ARBA" id="ARBA00004141"/>
    </source>
</evidence>
<dbReference type="OrthoDB" id="2145205at2759"/>
<dbReference type="PROSITE" id="PS50259">
    <property type="entry name" value="G_PROTEIN_RECEP_F3_4"/>
    <property type="match status" value="1"/>
</dbReference>
<dbReference type="InterPro" id="IPR017978">
    <property type="entry name" value="GPCR_3_C"/>
</dbReference>
<feature type="transmembrane region" description="Helical" evidence="9">
    <location>
        <begin position="659"/>
        <end position="679"/>
    </location>
</feature>
<organism evidence="11 12">
    <name type="scientific">Chytriomyces confervae</name>
    <dbReference type="NCBI Taxonomy" id="246404"/>
    <lineage>
        <taxon>Eukaryota</taxon>
        <taxon>Fungi</taxon>
        <taxon>Fungi incertae sedis</taxon>
        <taxon>Chytridiomycota</taxon>
        <taxon>Chytridiomycota incertae sedis</taxon>
        <taxon>Chytridiomycetes</taxon>
        <taxon>Chytridiales</taxon>
        <taxon>Chytriomycetaceae</taxon>
        <taxon>Chytriomyces</taxon>
    </lineage>
</organism>
<dbReference type="InterPro" id="IPR002455">
    <property type="entry name" value="GPCR3_GABA-B"/>
</dbReference>
<reference evidence="11 12" key="1">
    <citation type="journal article" date="2019" name="Sci. Rep.">
        <title>Comparative genomics of chytrid fungi reveal insights into the obligate biotrophic and pathogenic lifestyle of Synchytrium endobioticum.</title>
        <authorList>
            <person name="van de Vossenberg B.T.L.H."/>
            <person name="Warris S."/>
            <person name="Nguyen H.D.T."/>
            <person name="van Gent-Pelzer M.P.E."/>
            <person name="Joly D.L."/>
            <person name="van de Geest H.C."/>
            <person name="Bonants P.J.M."/>
            <person name="Smith D.S."/>
            <person name="Levesque C.A."/>
            <person name="van der Lee T.A.J."/>
        </authorList>
    </citation>
    <scope>NUCLEOTIDE SEQUENCE [LARGE SCALE GENOMIC DNA]</scope>
    <source>
        <strain evidence="11 12">CBS 675.73</strain>
    </source>
</reference>
<dbReference type="Gene3D" id="3.40.50.2300">
    <property type="match status" value="2"/>
</dbReference>
<name>A0A507E245_9FUNG</name>
<evidence type="ECO:0000313" key="11">
    <source>
        <dbReference type="EMBL" id="TPX57228.1"/>
    </source>
</evidence>
<gene>
    <name evidence="11" type="ORF">CcCBS67573_g09277</name>
</gene>
<feature type="transmembrane region" description="Helical" evidence="9">
    <location>
        <begin position="466"/>
        <end position="490"/>
    </location>
</feature>
<proteinExistence type="predicted"/>
<evidence type="ECO:0000256" key="6">
    <source>
        <dbReference type="ARBA" id="ARBA00023170"/>
    </source>
</evidence>
<evidence type="ECO:0000256" key="4">
    <source>
        <dbReference type="ARBA" id="ARBA00023040"/>
    </source>
</evidence>
<protein>
    <recommendedName>
        <fullName evidence="10">G-protein coupled receptors family 3 profile domain-containing protein</fullName>
    </recommendedName>
</protein>
<evidence type="ECO:0000259" key="10">
    <source>
        <dbReference type="PROSITE" id="PS50259"/>
    </source>
</evidence>
<comment type="subcellular location">
    <subcellularLocation>
        <location evidence="1">Membrane</location>
        <topology evidence="1">Multi-pass membrane protein</topology>
    </subcellularLocation>
</comment>
<dbReference type="EMBL" id="QEAP01000776">
    <property type="protein sequence ID" value="TPX57228.1"/>
    <property type="molecule type" value="Genomic_DNA"/>
</dbReference>
<dbReference type="SUPFAM" id="SSF53822">
    <property type="entry name" value="Periplasmic binding protein-like I"/>
    <property type="match status" value="1"/>
</dbReference>
<dbReference type="AlphaFoldDB" id="A0A507E245"/>
<accession>A0A507E245</accession>
<keyword evidence="7" id="KW-0325">Glycoprotein</keyword>
<dbReference type="STRING" id="246404.A0A507E245"/>
<keyword evidence="6" id="KW-0675">Receptor</keyword>
<dbReference type="GO" id="GO:0004965">
    <property type="term" value="F:G protein-coupled GABA receptor activity"/>
    <property type="evidence" value="ECO:0007669"/>
    <property type="project" value="InterPro"/>
</dbReference>
<evidence type="ECO:0000256" key="7">
    <source>
        <dbReference type="ARBA" id="ARBA00023180"/>
    </source>
</evidence>